<dbReference type="InterPro" id="IPR002559">
    <property type="entry name" value="Transposase_11"/>
</dbReference>
<dbReference type="Proteomes" id="UP001500037">
    <property type="component" value="Unassembled WGS sequence"/>
</dbReference>
<proteinExistence type="predicted"/>
<dbReference type="PANTHER" id="PTHR30007">
    <property type="entry name" value="PHP DOMAIN PROTEIN"/>
    <property type="match status" value="1"/>
</dbReference>
<keyword evidence="1" id="KW-0812">Transmembrane</keyword>
<keyword evidence="1" id="KW-1133">Transmembrane helix</keyword>
<dbReference type="RefSeq" id="WP_344440913.1">
    <property type="nucleotide sequence ID" value="NZ_BAAALF010000024.1"/>
</dbReference>
<dbReference type="EMBL" id="BAAALF010000024">
    <property type="protein sequence ID" value="GAA1229470.1"/>
    <property type="molecule type" value="Genomic_DNA"/>
</dbReference>
<evidence type="ECO:0000259" key="2">
    <source>
        <dbReference type="Pfam" id="PF01609"/>
    </source>
</evidence>
<dbReference type="Pfam" id="PF01609">
    <property type="entry name" value="DDE_Tnp_1"/>
    <property type="match status" value="1"/>
</dbReference>
<accession>A0ABP4GNM9</accession>
<gene>
    <name evidence="3" type="ORF">GCM10009665_19870</name>
</gene>
<evidence type="ECO:0000313" key="3">
    <source>
        <dbReference type="EMBL" id="GAA1229470.1"/>
    </source>
</evidence>
<dbReference type="PANTHER" id="PTHR30007:SF0">
    <property type="entry name" value="TRANSPOSASE"/>
    <property type="match status" value="1"/>
</dbReference>
<name>A0ABP4GNM9_9ACTN</name>
<protein>
    <recommendedName>
        <fullName evidence="2">Transposase IS4-like domain-containing protein</fullName>
    </recommendedName>
</protein>
<keyword evidence="4" id="KW-1185">Reference proteome</keyword>
<evidence type="ECO:0000256" key="1">
    <source>
        <dbReference type="SAM" id="Phobius"/>
    </source>
</evidence>
<comment type="caution">
    <text evidence="3">The sequence shown here is derived from an EMBL/GenBank/DDBJ whole genome shotgun (WGS) entry which is preliminary data.</text>
</comment>
<feature type="transmembrane region" description="Helical" evidence="1">
    <location>
        <begin position="160"/>
        <end position="179"/>
    </location>
</feature>
<keyword evidence="1" id="KW-0472">Membrane</keyword>
<sequence length="198" mass="22271">MPALPPCLLEPLWDQFAALLPTRPEFAAGHPLGCHRRRVPDRTVFEHVVLALVHGSGYERLASHGCSDRNRHDSPLLGPTLEAAIGQVGPLPQDVNVNLDRGYDNNKSRTLLQELGFTGEIARKGVPSPIQAGKRWIVERTHSWMNGYGKLRRCTERNGAVVEFYLHLAAALVTLRMLIRRATTRYRWGGRPTTRRLK</sequence>
<feature type="domain" description="Transposase IS4-like" evidence="2">
    <location>
        <begin position="66"/>
        <end position="171"/>
    </location>
</feature>
<reference evidence="4" key="1">
    <citation type="journal article" date="2019" name="Int. J. Syst. Evol. Microbiol.">
        <title>The Global Catalogue of Microorganisms (GCM) 10K type strain sequencing project: providing services to taxonomists for standard genome sequencing and annotation.</title>
        <authorList>
            <consortium name="The Broad Institute Genomics Platform"/>
            <consortium name="The Broad Institute Genome Sequencing Center for Infectious Disease"/>
            <person name="Wu L."/>
            <person name="Ma J."/>
        </authorList>
    </citation>
    <scope>NUCLEOTIDE SEQUENCE [LARGE SCALE GENOMIC DNA]</scope>
    <source>
        <strain evidence="4">JCM 13004</strain>
    </source>
</reference>
<organism evidence="3 4">
    <name type="scientific">Kitasatospora nipponensis</name>
    <dbReference type="NCBI Taxonomy" id="258049"/>
    <lineage>
        <taxon>Bacteria</taxon>
        <taxon>Bacillati</taxon>
        <taxon>Actinomycetota</taxon>
        <taxon>Actinomycetes</taxon>
        <taxon>Kitasatosporales</taxon>
        <taxon>Streptomycetaceae</taxon>
        <taxon>Kitasatospora</taxon>
    </lineage>
</organism>
<evidence type="ECO:0000313" key="4">
    <source>
        <dbReference type="Proteomes" id="UP001500037"/>
    </source>
</evidence>